<evidence type="ECO:0000313" key="2">
    <source>
        <dbReference type="EMBL" id="GGK27447.1"/>
    </source>
</evidence>
<feature type="region of interest" description="Disordered" evidence="1">
    <location>
        <begin position="49"/>
        <end position="84"/>
    </location>
</feature>
<proteinExistence type="predicted"/>
<feature type="compositionally biased region" description="Basic residues" evidence="1">
    <location>
        <begin position="431"/>
        <end position="449"/>
    </location>
</feature>
<evidence type="ECO:0000256" key="1">
    <source>
        <dbReference type="SAM" id="MobiDB-lite"/>
    </source>
</evidence>
<feature type="region of interest" description="Disordered" evidence="1">
    <location>
        <begin position="269"/>
        <end position="485"/>
    </location>
</feature>
<accession>A0ABQ2EV94</accession>
<feature type="compositionally biased region" description="Pro residues" evidence="1">
    <location>
        <begin position="469"/>
        <end position="485"/>
    </location>
</feature>
<feature type="compositionally biased region" description="Basic residues" evidence="1">
    <location>
        <begin position="362"/>
        <end position="375"/>
    </location>
</feature>
<feature type="compositionally biased region" description="Basic and acidic residues" evidence="1">
    <location>
        <begin position="271"/>
        <end position="310"/>
    </location>
</feature>
<dbReference type="EMBL" id="BMMV01000035">
    <property type="protein sequence ID" value="GGK27447.1"/>
    <property type="molecule type" value="Genomic_DNA"/>
</dbReference>
<dbReference type="Proteomes" id="UP000660265">
    <property type="component" value="Unassembled WGS sequence"/>
</dbReference>
<reference evidence="3" key="1">
    <citation type="journal article" date="2019" name="Int. J. Syst. Evol. Microbiol.">
        <title>The Global Catalogue of Microorganisms (GCM) 10K type strain sequencing project: providing services to taxonomists for standard genome sequencing and annotation.</title>
        <authorList>
            <consortium name="The Broad Institute Genomics Platform"/>
            <consortium name="The Broad Institute Genome Sequencing Center for Infectious Disease"/>
            <person name="Wu L."/>
            <person name="Ma J."/>
        </authorList>
    </citation>
    <scope>NUCLEOTIDE SEQUENCE [LARGE SCALE GENOMIC DNA]</scope>
    <source>
        <strain evidence="3">CGMCC 4.7275</strain>
    </source>
</reference>
<keyword evidence="3" id="KW-1185">Reference proteome</keyword>
<name>A0ABQ2EV94_9ACTN</name>
<sequence>MRGSEGPSGPVVRLATGGLVPLPRHVSYGHGAQDQDFACHVQLNGPARFVRREEAPRMHPRKVPDPPGRSPQGKKPTGPRGGQAGRACLVLARDRQLAEVISWGLRSRLAEIGGDVPVLVPPMHGFEFAAAATAQRLRAWWDGQHTGVNLSAATLLIVETEELAGLGRAAYVAVPPGPRVIRPYPHGADVTEVPANTVHELVDVVAGALGAGRRGEPSKSAQSAYSLPHPDWHMKGLWDGRLVRTAMVTGALGVGAWLLSAAMPAQAQADDGGHRYQHEQRQSREVSPEKRAEFKQALRDAVTERLRESGVDSDELFDRHKRSQDRPPRSAAPAPKAPERVEEAPAPAPPPPPRRDAAPPPPRRRNARSARSRRDKTRDRRPNGVRSGTKGRPTPSPARRIPLNRPVPPLRPRGRPPYRGLPTGAGACRQRTCRRRFSRTARTVPRGKGRAPTGAEGSPLRLRPRLPPRLKPPTTPKPMEPIWPM</sequence>
<protein>
    <submittedName>
        <fullName evidence="2">Uncharacterized protein</fullName>
    </submittedName>
</protein>
<evidence type="ECO:0000313" key="3">
    <source>
        <dbReference type="Proteomes" id="UP000660265"/>
    </source>
</evidence>
<comment type="caution">
    <text evidence="2">The sequence shown here is derived from an EMBL/GenBank/DDBJ whole genome shotgun (WGS) entry which is preliminary data.</text>
</comment>
<gene>
    <name evidence="2" type="ORF">GCM10011583_69330</name>
</gene>
<organism evidence="2 3">
    <name type="scientific">Streptomyces camponoticapitis</name>
    <dbReference type="NCBI Taxonomy" id="1616125"/>
    <lineage>
        <taxon>Bacteria</taxon>
        <taxon>Bacillati</taxon>
        <taxon>Actinomycetota</taxon>
        <taxon>Actinomycetes</taxon>
        <taxon>Kitasatosporales</taxon>
        <taxon>Streptomycetaceae</taxon>
        <taxon>Streptomyces</taxon>
    </lineage>
</organism>